<evidence type="ECO:0000313" key="2">
    <source>
        <dbReference type="EMBL" id="GAA3495204.1"/>
    </source>
</evidence>
<name>A0ABP6TK72_9ACTN</name>
<organism evidence="2 3">
    <name type="scientific">Streptomyces prasinosporus</name>
    <dbReference type="NCBI Taxonomy" id="68256"/>
    <lineage>
        <taxon>Bacteria</taxon>
        <taxon>Bacillati</taxon>
        <taxon>Actinomycetota</taxon>
        <taxon>Actinomycetes</taxon>
        <taxon>Kitasatosporales</taxon>
        <taxon>Streptomycetaceae</taxon>
        <taxon>Streptomyces</taxon>
        <taxon>Streptomyces albogriseolus group</taxon>
    </lineage>
</organism>
<gene>
    <name evidence="2" type="ORF">GCM10019016_023040</name>
</gene>
<comment type="caution">
    <text evidence="2">The sequence shown here is derived from an EMBL/GenBank/DDBJ whole genome shotgun (WGS) entry which is preliminary data.</text>
</comment>
<evidence type="ECO:0000256" key="1">
    <source>
        <dbReference type="SAM" id="MobiDB-lite"/>
    </source>
</evidence>
<dbReference type="Proteomes" id="UP001501455">
    <property type="component" value="Unassembled WGS sequence"/>
</dbReference>
<sequence>MRLLADQGQSEQVDQGLLEGLAGDPAGLVRKRAPHDGHEVVFLPVDALVARGRGPRAMPARAALRDHSVKARVPPALRDKPGRRYGGTGRDLQDLPREGWGGL</sequence>
<feature type="region of interest" description="Disordered" evidence="1">
    <location>
        <begin position="59"/>
        <end position="103"/>
    </location>
</feature>
<dbReference type="EMBL" id="BAAAXF010000018">
    <property type="protein sequence ID" value="GAA3495204.1"/>
    <property type="molecule type" value="Genomic_DNA"/>
</dbReference>
<accession>A0ABP6TK72</accession>
<keyword evidence="3" id="KW-1185">Reference proteome</keyword>
<reference evidence="3" key="1">
    <citation type="journal article" date="2019" name="Int. J. Syst. Evol. Microbiol.">
        <title>The Global Catalogue of Microorganisms (GCM) 10K type strain sequencing project: providing services to taxonomists for standard genome sequencing and annotation.</title>
        <authorList>
            <consortium name="The Broad Institute Genomics Platform"/>
            <consortium name="The Broad Institute Genome Sequencing Center for Infectious Disease"/>
            <person name="Wu L."/>
            <person name="Ma J."/>
        </authorList>
    </citation>
    <scope>NUCLEOTIDE SEQUENCE [LARGE SCALE GENOMIC DNA]</scope>
    <source>
        <strain evidence="3">JCM 4816</strain>
    </source>
</reference>
<proteinExistence type="predicted"/>
<protein>
    <submittedName>
        <fullName evidence="2">Uncharacterized protein</fullName>
    </submittedName>
</protein>
<evidence type="ECO:0000313" key="3">
    <source>
        <dbReference type="Proteomes" id="UP001501455"/>
    </source>
</evidence>